<evidence type="ECO:0000256" key="4">
    <source>
        <dbReference type="ARBA" id="ARBA00022927"/>
    </source>
</evidence>
<evidence type="ECO:0000256" key="2">
    <source>
        <dbReference type="ARBA" id="ARBA00022448"/>
    </source>
</evidence>
<accession>A0ABT2PVE6</accession>
<feature type="transmembrane region" description="Helical" evidence="8">
    <location>
        <begin position="27"/>
        <end position="49"/>
    </location>
</feature>
<keyword evidence="10" id="KW-1185">Reference proteome</keyword>
<dbReference type="Proteomes" id="UP001209076">
    <property type="component" value="Unassembled WGS sequence"/>
</dbReference>
<evidence type="ECO:0000256" key="8">
    <source>
        <dbReference type="SAM" id="Phobius"/>
    </source>
</evidence>
<evidence type="ECO:0000256" key="1">
    <source>
        <dbReference type="ARBA" id="ARBA00004370"/>
    </source>
</evidence>
<evidence type="ECO:0000256" key="5">
    <source>
        <dbReference type="ARBA" id="ARBA00022989"/>
    </source>
</evidence>
<dbReference type="RefSeq" id="WP_262095537.1">
    <property type="nucleotide sequence ID" value="NZ_JAOEGN010000002.1"/>
</dbReference>
<evidence type="ECO:0000313" key="10">
    <source>
        <dbReference type="Proteomes" id="UP001209076"/>
    </source>
</evidence>
<protein>
    <submittedName>
        <fullName evidence="9">Preprotein translocase subunit SecE</fullName>
    </submittedName>
</protein>
<dbReference type="Gene3D" id="1.20.5.1030">
    <property type="entry name" value="Preprotein translocase secy subunit"/>
    <property type="match status" value="1"/>
</dbReference>
<keyword evidence="2" id="KW-0813">Transport</keyword>
<keyword evidence="5 8" id="KW-1133">Transmembrane helix</keyword>
<dbReference type="InterPro" id="IPR005807">
    <property type="entry name" value="SecE_bac"/>
</dbReference>
<name>A0ABT2PVE6_9MOLU</name>
<evidence type="ECO:0000313" key="9">
    <source>
        <dbReference type="EMBL" id="MCU0104314.1"/>
    </source>
</evidence>
<dbReference type="EMBL" id="JAOEGN010000002">
    <property type="protein sequence ID" value="MCU0104314.1"/>
    <property type="molecule type" value="Genomic_DNA"/>
</dbReference>
<reference evidence="10" key="1">
    <citation type="submission" date="2023-07" db="EMBL/GenBank/DDBJ databases">
        <title>Novel Mycoplasma species identified in domestic and wild animals.</title>
        <authorList>
            <person name="Volokhov D.V."/>
            <person name="Furtak V.A."/>
            <person name="Zagorodnyaya T.A."/>
        </authorList>
    </citation>
    <scope>NUCLEOTIDE SEQUENCE [LARGE SCALE GENOMIC DNA]</scope>
    <source>
        <strain evidence="10">92-19</strain>
    </source>
</reference>
<dbReference type="InterPro" id="IPR001901">
    <property type="entry name" value="Translocase_SecE/Sec61-g"/>
</dbReference>
<dbReference type="NCBIfam" id="TIGR00964">
    <property type="entry name" value="secE_bact"/>
    <property type="match status" value="1"/>
</dbReference>
<gene>
    <name evidence="9" type="primary">secE</name>
    <name evidence="9" type="ORF">N7603_01435</name>
</gene>
<keyword evidence="3 8" id="KW-0812">Transmembrane</keyword>
<dbReference type="Pfam" id="PF00584">
    <property type="entry name" value="SecE"/>
    <property type="match status" value="1"/>
</dbReference>
<dbReference type="InterPro" id="IPR038379">
    <property type="entry name" value="SecE_sf"/>
</dbReference>
<keyword evidence="4" id="KW-0653">Protein transport</keyword>
<proteinExistence type="predicted"/>
<evidence type="ECO:0000256" key="3">
    <source>
        <dbReference type="ARBA" id="ARBA00022692"/>
    </source>
</evidence>
<feature type="transmembrane region" description="Helical" evidence="8">
    <location>
        <begin position="61"/>
        <end position="86"/>
    </location>
</feature>
<comment type="caution">
    <text evidence="9">The sequence shown here is derived from an EMBL/GenBank/DDBJ whole genome shotgun (WGS) entry which is preliminary data.</text>
</comment>
<evidence type="ECO:0000256" key="7">
    <source>
        <dbReference type="ARBA" id="ARBA00023136"/>
    </source>
</evidence>
<comment type="subcellular location">
    <subcellularLocation>
        <location evidence="1">Membrane</location>
    </subcellularLocation>
</comment>
<evidence type="ECO:0000256" key="6">
    <source>
        <dbReference type="ARBA" id="ARBA00023010"/>
    </source>
</evidence>
<keyword evidence="6" id="KW-0811">Translocation</keyword>
<organism evidence="9 10">
    <name type="scientific">Paracholeplasma vituli</name>
    <dbReference type="NCBI Taxonomy" id="69473"/>
    <lineage>
        <taxon>Bacteria</taxon>
        <taxon>Bacillati</taxon>
        <taxon>Mycoplasmatota</taxon>
        <taxon>Mollicutes</taxon>
        <taxon>Acholeplasmatales</taxon>
        <taxon>Acholeplasmataceae</taxon>
        <taxon>Paracholeplasma</taxon>
    </lineage>
</organism>
<feature type="transmembrane region" description="Helical" evidence="8">
    <location>
        <begin position="106"/>
        <end position="128"/>
    </location>
</feature>
<sequence>MAVKQKATEQKSKLVEVLTTEYRWENLLLGVLASLSLALSIMILSGILTTEDGPIPLISDFPNLFAGILLGISIIGLLLVIYPFFVPAIPELKKMSWASWPVFLDASIRVLIFVIFFAMLFFAFDLLISNITGNLF</sequence>
<keyword evidence="7 8" id="KW-0472">Membrane</keyword>